<dbReference type="SUPFAM" id="SSF53474">
    <property type="entry name" value="alpha/beta-Hydrolases"/>
    <property type="match status" value="1"/>
</dbReference>
<dbReference type="PROSITE" id="PS51318">
    <property type="entry name" value="TAT"/>
    <property type="match status" value="1"/>
</dbReference>
<organism evidence="6 7">
    <name type="scientific">Streptomyces sindenensis</name>
    <dbReference type="NCBI Taxonomy" id="67363"/>
    <lineage>
        <taxon>Bacteria</taxon>
        <taxon>Bacillati</taxon>
        <taxon>Actinomycetota</taxon>
        <taxon>Actinomycetes</taxon>
        <taxon>Kitasatosporales</taxon>
        <taxon>Streptomycetaceae</taxon>
        <taxon>Streptomyces</taxon>
    </lineage>
</organism>
<feature type="signal peptide" evidence="5">
    <location>
        <begin position="1"/>
        <end position="28"/>
    </location>
</feature>
<comment type="caution">
    <text evidence="6">The sequence shown here is derived from an EMBL/GenBank/DDBJ whole genome shotgun (WGS) entry which is preliminary data.</text>
</comment>
<keyword evidence="2" id="KW-0442">Lipid degradation</keyword>
<evidence type="ECO:0000256" key="5">
    <source>
        <dbReference type="SAM" id="SignalP"/>
    </source>
</evidence>
<evidence type="ECO:0000256" key="4">
    <source>
        <dbReference type="SAM" id="MobiDB-lite"/>
    </source>
</evidence>
<reference evidence="6 7" key="1">
    <citation type="submission" date="2024-09" db="EMBL/GenBank/DDBJ databases">
        <title>The Natural Products Discovery Center: Release of the First 8490 Sequenced Strains for Exploring Actinobacteria Biosynthetic Diversity.</title>
        <authorList>
            <person name="Kalkreuter E."/>
            <person name="Kautsar S.A."/>
            <person name="Yang D."/>
            <person name="Bader C.D."/>
            <person name="Teijaro C.N."/>
            <person name="Fluegel L."/>
            <person name="Davis C.M."/>
            <person name="Simpson J.R."/>
            <person name="Lauterbach L."/>
            <person name="Steele A.D."/>
            <person name="Gui C."/>
            <person name="Meng S."/>
            <person name="Li G."/>
            <person name="Viehrig K."/>
            <person name="Ye F."/>
            <person name="Su P."/>
            <person name="Kiefer A.F."/>
            <person name="Nichols A."/>
            <person name="Cepeda A.J."/>
            <person name="Yan W."/>
            <person name="Fan B."/>
            <person name="Jiang Y."/>
            <person name="Adhikari A."/>
            <person name="Zheng C.-J."/>
            <person name="Schuster L."/>
            <person name="Cowan T.M."/>
            <person name="Smanski M.J."/>
            <person name="Chevrette M.G."/>
            <person name="De Carvalho L.P.S."/>
            <person name="Shen B."/>
        </authorList>
    </citation>
    <scope>NUCLEOTIDE SEQUENCE [LARGE SCALE GENOMIC DNA]</scope>
    <source>
        <strain evidence="6 7">NPDC058546</strain>
    </source>
</reference>
<gene>
    <name evidence="6" type="ORF">ACFWSS_29355</name>
</gene>
<keyword evidence="3" id="KW-0443">Lipid metabolism</keyword>
<feature type="chain" id="PRO_5045183533" evidence="5">
    <location>
        <begin position="29"/>
        <end position="454"/>
    </location>
</feature>
<evidence type="ECO:0000256" key="3">
    <source>
        <dbReference type="ARBA" id="ARBA00023098"/>
    </source>
</evidence>
<feature type="region of interest" description="Disordered" evidence="4">
    <location>
        <begin position="34"/>
        <end position="67"/>
    </location>
</feature>
<keyword evidence="1 6" id="KW-0378">Hydrolase</keyword>
<dbReference type="InterPro" id="IPR029058">
    <property type="entry name" value="AB_hydrolase_fold"/>
</dbReference>
<evidence type="ECO:0000256" key="1">
    <source>
        <dbReference type="ARBA" id="ARBA00022801"/>
    </source>
</evidence>
<feature type="compositionally biased region" description="Low complexity" evidence="4">
    <location>
        <begin position="80"/>
        <end position="91"/>
    </location>
</feature>
<dbReference type="Pfam" id="PF03403">
    <property type="entry name" value="PAF-AH_p_II"/>
    <property type="match status" value="1"/>
</dbReference>
<dbReference type="Proteomes" id="UP001598251">
    <property type="component" value="Unassembled WGS sequence"/>
</dbReference>
<keyword evidence="5" id="KW-0732">Signal</keyword>
<keyword evidence="7" id="KW-1185">Reference proteome</keyword>
<dbReference type="PANTHER" id="PTHR10272">
    <property type="entry name" value="PLATELET-ACTIVATING FACTOR ACETYLHYDROLASE"/>
    <property type="match status" value="1"/>
</dbReference>
<dbReference type="EMBL" id="JBHXOF010000025">
    <property type="protein sequence ID" value="MFD4216982.1"/>
    <property type="molecule type" value="Genomic_DNA"/>
</dbReference>
<dbReference type="GO" id="GO:0016787">
    <property type="term" value="F:hydrolase activity"/>
    <property type="evidence" value="ECO:0007669"/>
    <property type="project" value="UniProtKB-KW"/>
</dbReference>
<evidence type="ECO:0000256" key="2">
    <source>
        <dbReference type="ARBA" id="ARBA00022963"/>
    </source>
</evidence>
<sequence length="454" mass="47040">MTISLRNRRAGAAATATALALASLAALAGTAASASASDRPTAKAPAPEAALAPATATATATEAETALAPASAAAPKAASPAASASPASPASGNPASVSALTLPRPTGPYATGRDTLFLTDHRRADPWVPAAGPRRLLVSLHYPARPGSGGEPAPYMPEAEARPMLAQRGLDDPEWPGLVAATRTHSRTAARPAPGRFPLVLLSPGFGTPRATLTGLAEELASRGYVVATADHAYESTGTELPDGRVLPCAACDEVDAQPDEAGRRRVLAAVASGRAADFSFLLDRLTGPRPAWRHAGTIDPRRVGMAGHSIGGNAAASTMVADRRVDAGVTMDGTFFDPLPARGLDRRPFLMLGTEAGHAPGADTSWDEGWDRLDGFKRWLTVRDSGHFTFTDTPVIGEQLGIVDPAVPLSAARSTTITRAYVTAFFDRSLRGRPARLLDGPAPAHPEVLFRHP</sequence>
<evidence type="ECO:0000313" key="6">
    <source>
        <dbReference type="EMBL" id="MFD4216982.1"/>
    </source>
</evidence>
<proteinExistence type="predicted"/>
<dbReference type="RefSeq" id="WP_382830163.1">
    <property type="nucleotide sequence ID" value="NZ_JBHXLY010000036.1"/>
</dbReference>
<dbReference type="PANTHER" id="PTHR10272:SF0">
    <property type="entry name" value="PLATELET-ACTIVATING FACTOR ACETYLHYDROLASE"/>
    <property type="match status" value="1"/>
</dbReference>
<dbReference type="InterPro" id="IPR006311">
    <property type="entry name" value="TAT_signal"/>
</dbReference>
<name>A0ABW6EPK4_9ACTN</name>
<accession>A0ABW6EPK4</accession>
<feature type="region of interest" description="Disordered" evidence="4">
    <location>
        <begin position="80"/>
        <end position="113"/>
    </location>
</feature>
<protein>
    <submittedName>
        <fullName evidence="6">Alpha/beta hydrolase family protein</fullName>
    </submittedName>
</protein>
<dbReference type="Gene3D" id="3.40.50.1820">
    <property type="entry name" value="alpha/beta hydrolase"/>
    <property type="match status" value="1"/>
</dbReference>
<evidence type="ECO:0000313" key="7">
    <source>
        <dbReference type="Proteomes" id="UP001598251"/>
    </source>
</evidence>